<evidence type="ECO:0000313" key="1">
    <source>
        <dbReference type="EMBL" id="CAB4138116.1"/>
    </source>
</evidence>
<accession>A0A6J5LZ15</accession>
<proteinExistence type="predicted"/>
<organism evidence="1">
    <name type="scientific">uncultured Caudovirales phage</name>
    <dbReference type="NCBI Taxonomy" id="2100421"/>
    <lineage>
        <taxon>Viruses</taxon>
        <taxon>Duplodnaviria</taxon>
        <taxon>Heunggongvirae</taxon>
        <taxon>Uroviricota</taxon>
        <taxon>Caudoviricetes</taxon>
        <taxon>Peduoviridae</taxon>
        <taxon>Maltschvirus</taxon>
        <taxon>Maltschvirus maltsch</taxon>
    </lineage>
</organism>
<gene>
    <name evidence="1" type="ORF">UFOVP328_309</name>
</gene>
<reference evidence="1" key="1">
    <citation type="submission" date="2020-04" db="EMBL/GenBank/DDBJ databases">
        <authorList>
            <person name="Chiriac C."/>
            <person name="Salcher M."/>
            <person name="Ghai R."/>
            <person name="Kavagutti S V."/>
        </authorList>
    </citation>
    <scope>NUCLEOTIDE SEQUENCE</scope>
</reference>
<name>A0A6J5LZ15_9CAUD</name>
<dbReference type="EMBL" id="LR796341">
    <property type="protein sequence ID" value="CAB4138116.1"/>
    <property type="molecule type" value="Genomic_DNA"/>
</dbReference>
<sequence>MLLNIDLLGHNNLSLTFRLLDNPVARLWAERMTARGDYILDHPRRFYGFDSHDVEIKRAESLIKQCITTINQFSPVIQREFTTCRDQDCLNYLHSVFEQYHGLLDQQTGDLWSTAPDTVKQALAELNLAVHRCESAARGQHPRFVCTWYGMPKTLHLPPEIMLQYGTLSTSFGTVYLNYCEIGKTLEDLAQDRDSYISDQAFKPFDFYSADFVVKFWNSTDQEVQENLERIKNYYEQNKTFFHRLGYNTLEDPRMMPLRFPVAELVETMSRDQLLQEIQQRQHVSQVELQ</sequence>
<protein>
    <submittedName>
        <fullName evidence="1">Uncharacterized protein</fullName>
    </submittedName>
</protein>